<dbReference type="EMBL" id="AP018823">
    <property type="protein sequence ID" value="BBF84954.1"/>
    <property type="molecule type" value="Genomic_DNA"/>
</dbReference>
<dbReference type="Proteomes" id="UP000198290">
    <property type="component" value="Chromosome"/>
</dbReference>
<dbReference type="OrthoDB" id="9811754at2"/>
<feature type="domain" description="Multidrug resistance protein MdtA-like barrel-sandwich hybrid" evidence="3">
    <location>
        <begin position="52"/>
        <end position="245"/>
    </location>
</feature>
<feature type="coiled-coil region" evidence="1">
    <location>
        <begin position="89"/>
        <end position="123"/>
    </location>
</feature>
<dbReference type="GO" id="GO:0055085">
    <property type="term" value="P:transmembrane transport"/>
    <property type="evidence" value="ECO:0007669"/>
    <property type="project" value="InterPro"/>
</dbReference>
<keyword evidence="1" id="KW-0175">Coiled coil</keyword>
<accession>A0A3G9GC67</accession>
<dbReference type="Gene3D" id="2.40.50.100">
    <property type="match status" value="1"/>
</dbReference>
<dbReference type="InterPro" id="IPR058634">
    <property type="entry name" value="AaeA-lik-b-barrel"/>
</dbReference>
<organism evidence="5 6">
    <name type="scientific">Aquitalea magnusonii</name>
    <dbReference type="NCBI Taxonomy" id="332411"/>
    <lineage>
        <taxon>Bacteria</taxon>
        <taxon>Pseudomonadati</taxon>
        <taxon>Pseudomonadota</taxon>
        <taxon>Betaproteobacteria</taxon>
        <taxon>Neisseriales</taxon>
        <taxon>Chromobacteriaceae</taxon>
        <taxon>Aquitalea</taxon>
    </lineage>
</organism>
<dbReference type="SUPFAM" id="SSF111369">
    <property type="entry name" value="HlyD-like secretion proteins"/>
    <property type="match status" value="2"/>
</dbReference>
<dbReference type="Gene3D" id="1.10.287.470">
    <property type="entry name" value="Helix hairpin bin"/>
    <property type="match status" value="1"/>
</dbReference>
<dbReference type="Gene3D" id="2.40.30.170">
    <property type="match status" value="1"/>
</dbReference>
<evidence type="ECO:0000256" key="1">
    <source>
        <dbReference type="SAM" id="Coils"/>
    </source>
</evidence>
<reference evidence="6" key="1">
    <citation type="journal article" date="2017" name="Biotechnol. Biofuels">
        <title>Evaluation of environmental bacterial communities as a factor affecting the growth of duckweed Lemna minor.</title>
        <authorList>
            <person name="Ishizawa H."/>
            <person name="Kuroda M."/>
            <person name="Morikawa M."/>
            <person name="Ike M."/>
        </authorList>
    </citation>
    <scope>NUCLEOTIDE SEQUENCE [LARGE SCALE GENOMIC DNA]</scope>
    <source>
        <strain evidence="6">H3</strain>
    </source>
</reference>
<reference evidence="6" key="3">
    <citation type="journal article" date="2017" name="Plant Physiol. Biochem.">
        <title>Differential oxidative and antioxidative response of duckweed Lemna minor toward plant growth promoting/inhibiting bacteria.</title>
        <authorList>
            <person name="Ishizawa H."/>
            <person name="Kuroda M."/>
            <person name="Morikawa M."/>
            <person name="Ike M."/>
        </authorList>
    </citation>
    <scope>NUCLEOTIDE SEQUENCE [LARGE SCALE GENOMIC DNA]</scope>
    <source>
        <strain evidence="6">H3</strain>
    </source>
</reference>
<keyword evidence="2" id="KW-0472">Membrane</keyword>
<evidence type="ECO:0000256" key="2">
    <source>
        <dbReference type="SAM" id="Phobius"/>
    </source>
</evidence>
<protein>
    <submittedName>
        <fullName evidence="5">Membrane fusion component of tripartite multidrug resistance system</fullName>
    </submittedName>
</protein>
<evidence type="ECO:0000313" key="5">
    <source>
        <dbReference type="EMBL" id="BBF84954.1"/>
    </source>
</evidence>
<evidence type="ECO:0000259" key="3">
    <source>
        <dbReference type="Pfam" id="PF25917"/>
    </source>
</evidence>
<name>A0A3G9GC67_9NEIS</name>
<feature type="domain" description="p-hydroxybenzoic acid efflux pump subunit AaeA-like beta-barrel" evidence="4">
    <location>
        <begin position="249"/>
        <end position="329"/>
    </location>
</feature>
<proteinExistence type="predicted"/>
<keyword evidence="6" id="KW-1185">Reference proteome</keyword>
<dbReference type="KEGG" id="amah:DLM_1330"/>
<gene>
    <name evidence="5" type="ORF">DLM_1330</name>
</gene>
<sequence>MPVNNITAPRIALGGITLAVLASAFYYLNRDEASAATQATDDAYVAADMTLIAPQVQGQISRVLVEDNQPVSPGTPLVEIDDRDFRIALAQAQAGVAAASADVANLQAQLDKQSSSLAQASAALQASSASLQLAQAESSRFAHLAADGSGSVQAQQQAAAQLSIQQANHQRDQATLQAVRQQTRVLQAELDKAKAGLAKARTLQDSAALNLARTHISAPVAGVITQREARTGALASIGKPLMVVVPLQSLYVEANFRETQLANLRVGQPVSLQVDALPHSKLRGHIASIAPASGASLSPLPAHNATGNFTKIVQRLPVRIALDAGQPQLQALRVGMSVHPEIQTHS</sequence>
<evidence type="ECO:0000313" key="6">
    <source>
        <dbReference type="Proteomes" id="UP000198290"/>
    </source>
</evidence>
<dbReference type="InterPro" id="IPR058625">
    <property type="entry name" value="MdtA-like_BSH"/>
</dbReference>
<dbReference type="RefSeq" id="WP_089084859.1">
    <property type="nucleotide sequence ID" value="NZ_AP018823.1"/>
</dbReference>
<keyword evidence="2" id="KW-1133">Transmembrane helix</keyword>
<evidence type="ECO:0000259" key="4">
    <source>
        <dbReference type="Pfam" id="PF25963"/>
    </source>
</evidence>
<dbReference type="Pfam" id="PF25917">
    <property type="entry name" value="BSH_RND"/>
    <property type="match status" value="1"/>
</dbReference>
<dbReference type="InterPro" id="IPR050739">
    <property type="entry name" value="MFP"/>
</dbReference>
<dbReference type="PANTHER" id="PTHR30386">
    <property type="entry name" value="MEMBRANE FUSION SUBUNIT OF EMRAB-TOLC MULTIDRUG EFFLUX PUMP"/>
    <property type="match status" value="1"/>
</dbReference>
<reference evidence="5 6" key="2">
    <citation type="journal article" date="2017" name="Genome Announc.">
        <title>Draft genome sequence of Aquitalea magnusonii strain H3, a plant growth-promoting bacterium of duckweed Lemna minor.</title>
        <authorList>
            <person name="Ishizawa H."/>
            <person name="Kuroda M."/>
            <person name="Ike M."/>
        </authorList>
    </citation>
    <scope>NUCLEOTIDE SEQUENCE [LARGE SCALE GENOMIC DNA]</scope>
    <source>
        <strain evidence="5 6">H3</strain>
    </source>
</reference>
<keyword evidence="2" id="KW-0812">Transmembrane</keyword>
<feature type="transmembrane region" description="Helical" evidence="2">
    <location>
        <begin position="6"/>
        <end position="28"/>
    </location>
</feature>
<dbReference type="Pfam" id="PF25963">
    <property type="entry name" value="Beta-barrel_AAEA"/>
    <property type="match status" value="1"/>
</dbReference>
<dbReference type="AlphaFoldDB" id="A0A3G9GC67"/>
<dbReference type="PANTHER" id="PTHR30386:SF24">
    <property type="entry name" value="MULTIDRUG RESISTANCE EFFLUX PUMP"/>
    <property type="match status" value="1"/>
</dbReference>